<dbReference type="InterPro" id="IPR025475">
    <property type="entry name" value="DUF4326"/>
</dbReference>
<dbReference type="OrthoDB" id="572639at2"/>
<name>A0A480APD7_9BURK</name>
<keyword evidence="3" id="KW-1185">Reference proteome</keyword>
<evidence type="ECO:0000313" key="2">
    <source>
        <dbReference type="EMBL" id="GCL61525.1"/>
    </source>
</evidence>
<organism evidence="2 3">
    <name type="scientific">Pseudaquabacterium pictum</name>
    <dbReference type="NCBI Taxonomy" id="2315236"/>
    <lineage>
        <taxon>Bacteria</taxon>
        <taxon>Pseudomonadati</taxon>
        <taxon>Pseudomonadota</taxon>
        <taxon>Betaproteobacteria</taxon>
        <taxon>Burkholderiales</taxon>
        <taxon>Sphaerotilaceae</taxon>
        <taxon>Pseudaquabacterium</taxon>
    </lineage>
</organism>
<dbReference type="RefSeq" id="WP_137731266.1">
    <property type="nucleotide sequence ID" value="NZ_BJCL01000001.1"/>
</dbReference>
<feature type="domain" description="DUF4326" evidence="1">
    <location>
        <begin position="13"/>
        <end position="105"/>
    </location>
</feature>
<dbReference type="Pfam" id="PF14216">
    <property type="entry name" value="DUF4326"/>
    <property type="match status" value="1"/>
</dbReference>
<dbReference type="AlphaFoldDB" id="A0A480APD7"/>
<comment type="caution">
    <text evidence="2">The sequence shown here is derived from an EMBL/GenBank/DDBJ whole genome shotgun (WGS) entry which is preliminary data.</text>
</comment>
<dbReference type="EMBL" id="BJCL01000001">
    <property type="protein sequence ID" value="GCL61525.1"/>
    <property type="molecule type" value="Genomic_DNA"/>
</dbReference>
<protein>
    <recommendedName>
        <fullName evidence="1">DUF4326 domain-containing protein</fullName>
    </recommendedName>
</protein>
<proteinExistence type="predicted"/>
<evidence type="ECO:0000313" key="3">
    <source>
        <dbReference type="Proteomes" id="UP000301751"/>
    </source>
</evidence>
<sequence length="114" mass="12813">MSDDKPIRVRLSRAKGWRMPPNTVKVDRTTKWGNPFIVGKDGTQAQCVYWFRLMLGGAIHMSSVAGYKALEQYRAMALKDAAELRGKSLACWCRAGTPCHADELLRLANEGMKR</sequence>
<dbReference type="Proteomes" id="UP000301751">
    <property type="component" value="Unassembled WGS sequence"/>
</dbReference>
<evidence type="ECO:0000259" key="1">
    <source>
        <dbReference type="Pfam" id="PF14216"/>
    </source>
</evidence>
<accession>A0A480APD7</accession>
<gene>
    <name evidence="2" type="ORF">AQPW35_06060</name>
</gene>
<reference evidence="3" key="1">
    <citation type="submission" date="2019-03" db="EMBL/GenBank/DDBJ databases">
        <title>Aquabacterium pictum sp.nov., the first bacteriochlorophyll a-containing freshwater bacterium in the genus Aquabacterium of the class Betaproteobacteria.</title>
        <authorList>
            <person name="Hirose S."/>
            <person name="Tank M."/>
            <person name="Hara E."/>
            <person name="Tamaki H."/>
            <person name="Takaichi S."/>
            <person name="Haruta S."/>
            <person name="Hanada S."/>
        </authorList>
    </citation>
    <scope>NUCLEOTIDE SEQUENCE [LARGE SCALE GENOMIC DNA]</scope>
    <source>
        <strain evidence="3">W35</strain>
    </source>
</reference>